<sequence>MKLEDIKKEMPKTPEMIHNRIQDEIKRQMENEQIAVFQTPNAKKTKWSRAHVAAVAAVCILGVSTSVYAGSKWYAMHLEKQGTYQVATKISANEQSKMTAIPDEIPDVKIQAGYLPDEMEEVEEGKFSNLETPYQGGFSMSLMLLDKQDFESVLTDNHVVESEERNFGKYEGVYLRYQDLEQSGSYNQRIYLMCPDEYRMAVIYVGDDMSKEEAVKFAENISLVKTDKMVATKDMYSWSDFVSAEPEADTREMVTSVSSDELKLWKTGEEFKISPDVSAEDENGNSIESADVSVKVDSVQISDDLSLLDENKIPEEWKKAVGEDGKLVENQLSYIKTGDGVEALDEVVKTENVKQKLVFVTATYKNNSEVTLNHILYLGNLMLLKSKGDTYQLYIENEQSGDNYDCIHSSSVAKAFEMDYYSVQEAYGNGGNYISSLKSGECVQIEMAWIVDENQLSNMYLNLSGNGSSSEFVDSTLETGIVDIRQ</sequence>
<protein>
    <submittedName>
        <fullName evidence="3">DUF4367 domain-containing protein</fullName>
    </submittedName>
</protein>
<evidence type="ECO:0000256" key="1">
    <source>
        <dbReference type="SAM" id="Phobius"/>
    </source>
</evidence>
<dbReference type="EMBL" id="JACRTP010000007">
    <property type="protein sequence ID" value="MBC8629657.1"/>
    <property type="molecule type" value="Genomic_DNA"/>
</dbReference>
<dbReference type="RefSeq" id="WP_187559131.1">
    <property type="nucleotide sequence ID" value="NZ_JACRTP010000007.1"/>
</dbReference>
<evidence type="ECO:0000259" key="2">
    <source>
        <dbReference type="Pfam" id="PF14285"/>
    </source>
</evidence>
<name>A0ABR7PEE6_9FIRM</name>
<evidence type="ECO:0000313" key="3">
    <source>
        <dbReference type="EMBL" id="MBC8629657.1"/>
    </source>
</evidence>
<evidence type="ECO:0000313" key="4">
    <source>
        <dbReference type="Proteomes" id="UP000661649"/>
    </source>
</evidence>
<feature type="domain" description="DUF4367" evidence="2">
    <location>
        <begin position="113"/>
        <end position="221"/>
    </location>
</feature>
<comment type="caution">
    <text evidence="3">The sequence shown here is derived from an EMBL/GenBank/DDBJ whole genome shotgun (WGS) entry which is preliminary data.</text>
</comment>
<gene>
    <name evidence="3" type="ORF">H8712_13760</name>
</gene>
<dbReference type="Pfam" id="PF14285">
    <property type="entry name" value="DUF4367"/>
    <property type="match status" value="1"/>
</dbReference>
<dbReference type="InterPro" id="IPR025377">
    <property type="entry name" value="DUF4367"/>
</dbReference>
<proteinExistence type="predicted"/>
<keyword evidence="1" id="KW-1133">Transmembrane helix</keyword>
<feature type="transmembrane region" description="Helical" evidence="1">
    <location>
        <begin position="52"/>
        <end position="71"/>
    </location>
</feature>
<keyword evidence="1" id="KW-0812">Transmembrane</keyword>
<reference evidence="3 4" key="1">
    <citation type="submission" date="2020-08" db="EMBL/GenBank/DDBJ databases">
        <title>Genome public.</title>
        <authorList>
            <person name="Liu C."/>
            <person name="Sun Q."/>
        </authorList>
    </citation>
    <scope>NUCLEOTIDE SEQUENCE [LARGE SCALE GENOMIC DNA]</scope>
    <source>
        <strain evidence="3 4">3_YM_SP_D4_24.mj</strain>
    </source>
</reference>
<keyword evidence="4" id="KW-1185">Reference proteome</keyword>
<keyword evidence="1" id="KW-0472">Membrane</keyword>
<organism evidence="3 4">
    <name type="scientific">Blautia stercoris</name>
    <dbReference type="NCBI Taxonomy" id="871664"/>
    <lineage>
        <taxon>Bacteria</taxon>
        <taxon>Bacillati</taxon>
        <taxon>Bacillota</taxon>
        <taxon>Clostridia</taxon>
        <taxon>Lachnospirales</taxon>
        <taxon>Lachnospiraceae</taxon>
        <taxon>Blautia</taxon>
    </lineage>
</organism>
<dbReference type="Proteomes" id="UP000661649">
    <property type="component" value="Unassembled WGS sequence"/>
</dbReference>
<accession>A0ABR7PEE6</accession>